<reference evidence="4" key="2">
    <citation type="submission" date="2019-04" db="EMBL/GenBank/DDBJ databases">
        <authorList>
            <person name="Zou H."/>
        </authorList>
    </citation>
    <scope>NUCLEOTIDE SEQUENCE</scope>
    <source>
        <strain evidence="4">2015oxa</strain>
    </source>
</reference>
<evidence type="ECO:0000313" key="4">
    <source>
        <dbReference type="EMBL" id="MDG5899422.1"/>
    </source>
</evidence>
<evidence type="ECO:0000259" key="3">
    <source>
        <dbReference type="PROSITE" id="PS50110"/>
    </source>
</evidence>
<dbReference type="InterPro" id="IPR011006">
    <property type="entry name" value="CheY-like_superfamily"/>
</dbReference>
<comment type="caution">
    <text evidence="4">The sequence shown here is derived from an EMBL/GenBank/DDBJ whole genome shotgun (WGS) entry which is preliminary data.</text>
</comment>
<dbReference type="CDD" id="cd16936">
    <property type="entry name" value="HATPase_RsbW-like"/>
    <property type="match status" value="1"/>
</dbReference>
<evidence type="ECO:0000256" key="1">
    <source>
        <dbReference type="ARBA" id="ARBA00022801"/>
    </source>
</evidence>
<dbReference type="InterPro" id="IPR001932">
    <property type="entry name" value="PPM-type_phosphatase-like_dom"/>
</dbReference>
<dbReference type="GO" id="GO:0000160">
    <property type="term" value="P:phosphorelay signal transduction system"/>
    <property type="evidence" value="ECO:0007669"/>
    <property type="project" value="InterPro"/>
</dbReference>
<dbReference type="InterPro" id="IPR052016">
    <property type="entry name" value="Bact_Sigma-Reg"/>
</dbReference>
<comment type="caution">
    <text evidence="2">Lacks conserved residue(s) required for the propagation of feature annotation.</text>
</comment>
<dbReference type="RefSeq" id="WP_172589810.1">
    <property type="nucleotide sequence ID" value="NZ_BLRG01000057.1"/>
</dbReference>
<dbReference type="InterPro" id="IPR001789">
    <property type="entry name" value="Sig_transdc_resp-reg_receiver"/>
</dbReference>
<dbReference type="PANTHER" id="PTHR43156:SF2">
    <property type="entry name" value="STAGE II SPORULATION PROTEIN E"/>
    <property type="match status" value="1"/>
</dbReference>
<dbReference type="InterPro" id="IPR036457">
    <property type="entry name" value="PPM-type-like_dom_sf"/>
</dbReference>
<dbReference type="Pfam" id="PF07228">
    <property type="entry name" value="SpoIIE"/>
    <property type="match status" value="1"/>
</dbReference>
<reference evidence="4" key="1">
    <citation type="journal article" date="2019" name="Int J Environ Res Public Health">
        <title>Characterization of Chromosome-Mediated BlaOXA-894 in Shewanella xiamenensis Isolated from Pig Wastewater.</title>
        <authorList>
            <person name="Zou H."/>
            <person name="Zhou Z."/>
            <person name="Xia H."/>
            <person name="Zhao Q."/>
            <person name="Li X."/>
        </authorList>
    </citation>
    <scope>NUCLEOTIDE SEQUENCE</scope>
    <source>
        <strain evidence="4">2015oxa</strain>
    </source>
</reference>
<dbReference type="Gene3D" id="3.30.565.10">
    <property type="entry name" value="Histidine kinase-like ATPase, C-terminal domain"/>
    <property type="match status" value="1"/>
</dbReference>
<dbReference type="SUPFAM" id="SSF55874">
    <property type="entry name" value="ATPase domain of HSP90 chaperone/DNA topoisomerase II/histidine kinase"/>
    <property type="match status" value="1"/>
</dbReference>
<accession>A0AAW6QTP7</accession>
<dbReference type="Gene3D" id="3.60.40.10">
    <property type="entry name" value="PPM-type phosphatase domain"/>
    <property type="match status" value="1"/>
</dbReference>
<protein>
    <submittedName>
        <fullName evidence="4">Response regulator</fullName>
    </submittedName>
</protein>
<gene>
    <name evidence="4" type="ORF">E2650_05785</name>
</gene>
<dbReference type="SMART" id="SM00331">
    <property type="entry name" value="PP2C_SIG"/>
    <property type="match status" value="1"/>
</dbReference>
<dbReference type="Gene3D" id="3.40.50.2300">
    <property type="match status" value="1"/>
</dbReference>
<dbReference type="SUPFAM" id="SSF52172">
    <property type="entry name" value="CheY-like"/>
    <property type="match status" value="1"/>
</dbReference>
<dbReference type="SMART" id="SM00448">
    <property type="entry name" value="REC"/>
    <property type="match status" value="1"/>
</dbReference>
<dbReference type="PROSITE" id="PS50110">
    <property type="entry name" value="RESPONSE_REGULATORY"/>
    <property type="match status" value="1"/>
</dbReference>
<sequence length="565" mass="64621">MSEHSAINHFVLVVDNDAVVSQSISDFIHSKGYNVIICDNLEDAFFEIAINRIDLILVNFFQSDGTALTLLENLRQLNKEIPVVVVTDKKEPQAFLDCFKMGVLDFVVKPINVELFWYKAEILLTRIRLQEKVKQQSVELEKMLYEKAREEQLARHIFEHLVNVDNSQFDFIKSFSQASANFSGDILLNSVSPNGNLFIMLADSTGHGLSAAMPIMRVASTFNAMVSKCFSLVTLIYELNEKLFYENPDDRFVACILLEADLFRNKLYVWNGGMPPVFLHLRHNNQSQDNNSWLNKVFKSTNMALGILPPNTFVADIVEIDLPHEGYACLYSDGLIEQPLFDNSQFGMERLNALFHEKLDTLPYFFKENFDNNSLDKHIVDDISVCTLDFQRLHDWYRSQDVRHLVSNKNGEFDWDIKISGPMLLNADYLSLLNQFLSAFGFATYFCQRVFTVVAELFSNAIDHGVLKLDSRLKNDPEGFELYHSIRDGCADWLTSNDWVKVSITWNDRYELLITVSDSGKGFTGFDKSISNYPELSGRGLSLVKKLCKHYELISPGNITKVVME</sequence>
<name>A0AAW6QTP7_9GAMM</name>
<dbReference type="GO" id="GO:0016791">
    <property type="term" value="F:phosphatase activity"/>
    <property type="evidence" value="ECO:0007669"/>
    <property type="project" value="TreeGrafter"/>
</dbReference>
<keyword evidence="1" id="KW-0378">Hydrolase</keyword>
<dbReference type="AlphaFoldDB" id="A0AAW6QTP7"/>
<dbReference type="PANTHER" id="PTHR43156">
    <property type="entry name" value="STAGE II SPORULATION PROTEIN E-RELATED"/>
    <property type="match status" value="1"/>
</dbReference>
<proteinExistence type="predicted"/>
<dbReference type="InterPro" id="IPR036890">
    <property type="entry name" value="HATPase_C_sf"/>
</dbReference>
<dbReference type="Pfam" id="PF00072">
    <property type="entry name" value="Response_reg"/>
    <property type="match status" value="1"/>
</dbReference>
<dbReference type="Proteomes" id="UP001152518">
    <property type="component" value="Unassembled WGS sequence"/>
</dbReference>
<feature type="domain" description="Response regulatory" evidence="3">
    <location>
        <begin position="10"/>
        <end position="124"/>
    </location>
</feature>
<dbReference type="CDD" id="cd00156">
    <property type="entry name" value="REC"/>
    <property type="match status" value="1"/>
</dbReference>
<dbReference type="EMBL" id="SUNE01000003">
    <property type="protein sequence ID" value="MDG5899422.1"/>
    <property type="molecule type" value="Genomic_DNA"/>
</dbReference>
<organism evidence="4">
    <name type="scientific">Shewanella xiamenensis</name>
    <dbReference type="NCBI Taxonomy" id="332186"/>
    <lineage>
        <taxon>Bacteria</taxon>
        <taxon>Pseudomonadati</taxon>
        <taxon>Pseudomonadota</taxon>
        <taxon>Gammaproteobacteria</taxon>
        <taxon>Alteromonadales</taxon>
        <taxon>Shewanellaceae</taxon>
        <taxon>Shewanella</taxon>
    </lineage>
</organism>
<evidence type="ECO:0000256" key="2">
    <source>
        <dbReference type="PROSITE-ProRule" id="PRU00169"/>
    </source>
</evidence>